<proteinExistence type="inferred from homology"/>
<dbReference type="GO" id="GO:0004252">
    <property type="term" value="F:serine-type endopeptidase activity"/>
    <property type="evidence" value="ECO:0007669"/>
    <property type="project" value="InterPro"/>
</dbReference>
<gene>
    <name evidence="7" type="ORF">IFK94_15460</name>
</gene>
<dbReference type="InterPro" id="IPR009003">
    <property type="entry name" value="Peptidase_S1_PA"/>
</dbReference>
<evidence type="ECO:0000256" key="4">
    <source>
        <dbReference type="ARBA" id="ARBA00022825"/>
    </source>
</evidence>
<dbReference type="SUPFAM" id="SSF50494">
    <property type="entry name" value="Trypsin-like serine proteases"/>
    <property type="match status" value="1"/>
</dbReference>
<evidence type="ECO:0000256" key="1">
    <source>
        <dbReference type="ARBA" id="ARBA00010541"/>
    </source>
</evidence>
<accession>A0A8J6XVP1</accession>
<dbReference type="SMART" id="SM00228">
    <property type="entry name" value="PDZ"/>
    <property type="match status" value="1"/>
</dbReference>
<reference evidence="7 8" key="1">
    <citation type="submission" date="2020-08" db="EMBL/GenBank/DDBJ databases">
        <title>Acidobacteriota in marine sediments use diverse sulfur dissimilation pathways.</title>
        <authorList>
            <person name="Wasmund K."/>
        </authorList>
    </citation>
    <scope>NUCLEOTIDE SEQUENCE [LARGE SCALE GENOMIC DNA]</scope>
    <source>
        <strain evidence="7">MAG AM4</strain>
    </source>
</reference>
<keyword evidence="3" id="KW-0378">Hydrolase</keyword>
<comment type="similarity">
    <text evidence="1">Belongs to the peptidase S1C family.</text>
</comment>
<keyword evidence="2" id="KW-0645">Protease</keyword>
<dbReference type="EMBL" id="JACXWD010000103">
    <property type="protein sequence ID" value="MBD3869517.1"/>
    <property type="molecule type" value="Genomic_DNA"/>
</dbReference>
<evidence type="ECO:0000256" key="5">
    <source>
        <dbReference type="SAM" id="SignalP"/>
    </source>
</evidence>
<dbReference type="PANTHER" id="PTHR43343:SF3">
    <property type="entry name" value="PROTEASE DO-LIKE 8, CHLOROPLASTIC"/>
    <property type="match status" value="1"/>
</dbReference>
<feature type="signal peptide" evidence="5">
    <location>
        <begin position="1"/>
        <end position="22"/>
    </location>
</feature>
<feature type="chain" id="PRO_5035252900" evidence="5">
    <location>
        <begin position="23"/>
        <end position="372"/>
    </location>
</feature>
<dbReference type="FunFam" id="2.40.10.10:FF:000001">
    <property type="entry name" value="Periplasmic serine protease DegS"/>
    <property type="match status" value="1"/>
</dbReference>
<dbReference type="InterPro" id="IPR051201">
    <property type="entry name" value="Chloro_Bact_Ser_Proteases"/>
</dbReference>
<evidence type="ECO:0000256" key="2">
    <source>
        <dbReference type="ARBA" id="ARBA00022670"/>
    </source>
</evidence>
<dbReference type="SUPFAM" id="SSF50156">
    <property type="entry name" value="PDZ domain-like"/>
    <property type="match status" value="1"/>
</dbReference>
<evidence type="ECO:0000259" key="6">
    <source>
        <dbReference type="PROSITE" id="PS50106"/>
    </source>
</evidence>
<dbReference type="InterPro" id="IPR001478">
    <property type="entry name" value="PDZ"/>
</dbReference>
<organism evidence="7 8">
    <name type="scientific">Candidatus Polarisedimenticola svalbardensis</name>
    <dbReference type="NCBI Taxonomy" id="2886004"/>
    <lineage>
        <taxon>Bacteria</taxon>
        <taxon>Pseudomonadati</taxon>
        <taxon>Acidobacteriota</taxon>
        <taxon>Candidatus Polarisedimenticolia</taxon>
        <taxon>Candidatus Polarisedimenticolales</taxon>
        <taxon>Candidatus Polarisedimenticolaceae</taxon>
        <taxon>Candidatus Polarisedimenticola</taxon>
    </lineage>
</organism>
<dbReference type="InterPro" id="IPR036034">
    <property type="entry name" value="PDZ_sf"/>
</dbReference>
<dbReference type="Gene3D" id="2.40.10.10">
    <property type="entry name" value="Trypsin-like serine proteases"/>
    <property type="match status" value="2"/>
</dbReference>
<name>A0A8J6XVP1_9BACT</name>
<keyword evidence="4" id="KW-0720">Serine protease</keyword>
<dbReference type="PRINTS" id="PR00834">
    <property type="entry name" value="PROTEASES2C"/>
</dbReference>
<protein>
    <submittedName>
        <fullName evidence="7">Trypsin-like peptidase domain-containing protein</fullName>
    </submittedName>
</protein>
<evidence type="ECO:0000313" key="7">
    <source>
        <dbReference type="EMBL" id="MBD3869517.1"/>
    </source>
</evidence>
<dbReference type="Pfam" id="PF13180">
    <property type="entry name" value="PDZ_2"/>
    <property type="match status" value="1"/>
</dbReference>
<dbReference type="AlphaFoldDB" id="A0A8J6XVP1"/>
<feature type="domain" description="PDZ" evidence="6">
    <location>
        <begin position="261"/>
        <end position="356"/>
    </location>
</feature>
<evidence type="ECO:0000313" key="8">
    <source>
        <dbReference type="Proteomes" id="UP000648239"/>
    </source>
</evidence>
<dbReference type="Pfam" id="PF13365">
    <property type="entry name" value="Trypsin_2"/>
    <property type="match status" value="1"/>
</dbReference>
<dbReference type="Gene3D" id="2.30.42.10">
    <property type="match status" value="1"/>
</dbReference>
<dbReference type="PANTHER" id="PTHR43343">
    <property type="entry name" value="PEPTIDASE S12"/>
    <property type="match status" value="1"/>
</dbReference>
<evidence type="ECO:0000256" key="3">
    <source>
        <dbReference type="ARBA" id="ARBA00022801"/>
    </source>
</evidence>
<dbReference type="PROSITE" id="PS50106">
    <property type="entry name" value="PDZ"/>
    <property type="match status" value="1"/>
</dbReference>
<dbReference type="InterPro" id="IPR001940">
    <property type="entry name" value="Peptidase_S1C"/>
</dbReference>
<comment type="caution">
    <text evidence="7">The sequence shown here is derived from an EMBL/GenBank/DDBJ whole genome shotgun (WGS) entry which is preliminary data.</text>
</comment>
<sequence>MKMRTVLLMAVVFLAGVATGYAVDSEPAAKEVEGKQALAAVVEEPIPDYLTEDERRQIQVFRTASASTVFITNVGYRRDFFSTSVQKIPQGSGSGFIWDKAGHIVTNYHVIENGQEFMVTFGGEHTYPAKVVGMAPAKDLAVLKVDAPDELLVPLEVGRSADLAVGQNVLAVGNPFGLDHSLTTGVVSALGREWTAPDGRTITNVIQTDAAINPGNSGGPLLDSSGRLIGVNMAIISPSGAFAGIGFSVPVDTVRRLIPQLIKYGEPIRPGIGIEIMQDHVARRYGFEGVVVKEVHPGWPAEEAGLEPLLVDRRNRIVGGDTIVAVDGAKILTSNDLLDAFDEAGAGAEVTLTLKNQGELRDAKVRLAEINR</sequence>
<dbReference type="GO" id="GO:0006508">
    <property type="term" value="P:proteolysis"/>
    <property type="evidence" value="ECO:0007669"/>
    <property type="project" value="UniProtKB-KW"/>
</dbReference>
<dbReference type="Proteomes" id="UP000648239">
    <property type="component" value="Unassembled WGS sequence"/>
</dbReference>
<dbReference type="InterPro" id="IPR043504">
    <property type="entry name" value="Peptidase_S1_PA_chymotrypsin"/>
</dbReference>
<keyword evidence="5" id="KW-0732">Signal</keyword>